<name>A0AA96Y3L6_9CYAN</name>
<feature type="coiled-coil region" evidence="1">
    <location>
        <begin position="338"/>
        <end position="372"/>
    </location>
</feature>
<evidence type="ECO:0000256" key="1">
    <source>
        <dbReference type="SAM" id="Coils"/>
    </source>
</evidence>
<feature type="compositionally biased region" description="Acidic residues" evidence="2">
    <location>
        <begin position="142"/>
        <end position="162"/>
    </location>
</feature>
<feature type="region of interest" description="Disordered" evidence="2">
    <location>
        <begin position="142"/>
        <end position="189"/>
    </location>
</feature>
<accession>A0AA96Y3L6</accession>
<dbReference type="EMBL" id="CP053540">
    <property type="protein sequence ID" value="WOB42779.1"/>
    <property type="molecule type" value="Genomic_DNA"/>
</dbReference>
<dbReference type="KEGG" id="tog:HNI00_06140"/>
<gene>
    <name evidence="3" type="ORF">HNI00_06140</name>
</gene>
<evidence type="ECO:0000313" key="3">
    <source>
        <dbReference type="EMBL" id="WOB42779.1"/>
    </source>
</evidence>
<evidence type="ECO:0000256" key="2">
    <source>
        <dbReference type="SAM" id="MobiDB-lite"/>
    </source>
</evidence>
<dbReference type="RefSeq" id="WP_316791596.1">
    <property type="nucleotide sequence ID" value="NZ_CP053540.1"/>
</dbReference>
<dbReference type="AlphaFoldDB" id="A0AA96Y3L6"/>
<proteinExistence type="predicted"/>
<protein>
    <submittedName>
        <fullName evidence="3">Uncharacterized protein</fullName>
    </submittedName>
</protein>
<reference evidence="3" key="1">
    <citation type="submission" date="2020-05" db="EMBL/GenBank/DDBJ databases">
        <authorList>
            <person name="Zhu T."/>
            <person name="Keshari N."/>
            <person name="Lu X."/>
        </authorList>
    </citation>
    <scope>NUCLEOTIDE SEQUENCE</scope>
    <source>
        <strain evidence="3">NK1-22</strain>
    </source>
</reference>
<keyword evidence="1" id="KW-0175">Coiled coil</keyword>
<sequence length="382" mass="41850">MAKTVEQIEQDLAALVGAIAKLQQEFEQVYRGYLTELGTTTRQQLIMASYHLCTQGYPDAFLSLSVSQREALQRSLRQVAQAAQDRLLRALDEDECWDADAEPTPDAPEESRGLILSQDEAAELRAALNEKFGLTEVEFDDDSYEDSYFDEPPENLGEDSESNGEGVVAGDSGSDPYGNRPQDAPTSSTQELAITDALNASPEDLLEAAAASLSRATSEAAAKAKAKGASSSNQAPSPMDYLARWQAKIERRIAAVLRDQSQAANRLLHQVNILPNQIPAPIMEVAAKAGASDSTLGPPNLLNLMIEAQGDKPDQVSITRIVAIRLRLSELEFGSPLLANWRSKLRGLNARLKQLGQEYEKKSRERAIAQAEQAWRSTWHED</sequence>
<organism evidence="3">
    <name type="scientific">Thermoleptolyngbya oregonensis NK1-22</name>
    <dbReference type="NCBI Taxonomy" id="2547457"/>
    <lineage>
        <taxon>Bacteria</taxon>
        <taxon>Bacillati</taxon>
        <taxon>Cyanobacteriota</taxon>
        <taxon>Cyanophyceae</taxon>
        <taxon>Oculatellales</taxon>
        <taxon>Oculatellaceae</taxon>
        <taxon>Thermoleptolyngbya</taxon>
    </lineage>
</organism>